<organism evidence="1 2">
    <name type="scientific">Varunaivibrio sulfuroxidans</name>
    <dbReference type="NCBI Taxonomy" id="1773489"/>
    <lineage>
        <taxon>Bacteria</taxon>
        <taxon>Pseudomonadati</taxon>
        <taxon>Pseudomonadota</taxon>
        <taxon>Alphaproteobacteria</taxon>
        <taxon>Rhodospirillales</taxon>
        <taxon>Magnetovibrionaceae</taxon>
        <taxon>Varunaivibrio</taxon>
    </lineage>
</organism>
<reference evidence="1 2" key="1">
    <citation type="submission" date="2019-03" db="EMBL/GenBank/DDBJ databases">
        <title>Genomic Encyclopedia of Type Strains, Phase IV (KMG-IV): sequencing the most valuable type-strain genomes for metagenomic binning, comparative biology and taxonomic classification.</title>
        <authorList>
            <person name="Goeker M."/>
        </authorList>
    </citation>
    <scope>NUCLEOTIDE SEQUENCE [LARGE SCALE GENOMIC DNA]</scope>
    <source>
        <strain evidence="1 2">DSM 101688</strain>
    </source>
</reference>
<sequence>MINTIIPPQYGDLAEHAFGAAAIQAGNEV</sequence>
<protein>
    <submittedName>
        <fullName evidence="1">Uncharacterized protein</fullName>
    </submittedName>
</protein>
<comment type="caution">
    <text evidence="1">The sequence shown here is derived from an EMBL/GenBank/DDBJ whole genome shotgun (WGS) entry which is preliminary data.</text>
</comment>
<gene>
    <name evidence="1" type="ORF">EDD55_103296</name>
</gene>
<name>A0A4R3JD09_9PROT</name>
<dbReference type="AlphaFoldDB" id="A0A4R3JD09"/>
<evidence type="ECO:0000313" key="2">
    <source>
        <dbReference type="Proteomes" id="UP000295304"/>
    </source>
</evidence>
<dbReference type="EMBL" id="SLZW01000003">
    <property type="protein sequence ID" value="TCS63672.1"/>
    <property type="molecule type" value="Genomic_DNA"/>
</dbReference>
<keyword evidence="2" id="KW-1185">Reference proteome</keyword>
<proteinExistence type="predicted"/>
<accession>A0A4R3JD09</accession>
<dbReference type="Proteomes" id="UP000295304">
    <property type="component" value="Unassembled WGS sequence"/>
</dbReference>
<evidence type="ECO:0000313" key="1">
    <source>
        <dbReference type="EMBL" id="TCS63672.1"/>
    </source>
</evidence>